<dbReference type="Pfam" id="PF01609">
    <property type="entry name" value="DDE_Tnp_1"/>
    <property type="match status" value="1"/>
</dbReference>
<gene>
    <name evidence="2" type="ORF">SCABRO_03668</name>
</gene>
<dbReference type="InterPro" id="IPR047654">
    <property type="entry name" value="IS1634_transpos"/>
</dbReference>
<dbReference type="NCBIfam" id="NF033559">
    <property type="entry name" value="transpos_IS1634"/>
    <property type="match status" value="1"/>
</dbReference>
<reference evidence="2 3" key="1">
    <citation type="submission" date="2014-10" db="EMBL/GenBank/DDBJ databases">
        <title>Draft genome of anammox bacterium scalindua brodae, obtained using differential coverage binning of sequence data from two enrichment reactors.</title>
        <authorList>
            <person name="Speth D.R."/>
            <person name="Russ L."/>
            <person name="Kartal B."/>
            <person name="Op den Camp H.J."/>
            <person name="Dutilh B.E."/>
            <person name="Jetten M.S."/>
        </authorList>
    </citation>
    <scope>NUCLEOTIDE SEQUENCE [LARGE SCALE GENOMIC DNA]</scope>
    <source>
        <strain evidence="2">RU1</strain>
    </source>
</reference>
<dbReference type="InterPro" id="IPR002559">
    <property type="entry name" value="Transposase_11"/>
</dbReference>
<name>A0A0B0EET5_9BACT</name>
<dbReference type="PANTHER" id="PTHR34614">
    <property type="match status" value="1"/>
</dbReference>
<dbReference type="GO" id="GO:0003677">
    <property type="term" value="F:DNA binding"/>
    <property type="evidence" value="ECO:0007669"/>
    <property type="project" value="InterPro"/>
</dbReference>
<dbReference type="Proteomes" id="UP000030652">
    <property type="component" value="Unassembled WGS sequence"/>
</dbReference>
<dbReference type="eggNOG" id="COG5421">
    <property type="taxonomic scope" value="Bacteria"/>
</dbReference>
<protein>
    <submittedName>
        <fullName evidence="2">Transposase</fullName>
    </submittedName>
</protein>
<dbReference type="PANTHER" id="PTHR34614:SF2">
    <property type="entry name" value="TRANSPOSASE IS4-LIKE DOMAIN-CONTAINING PROTEIN"/>
    <property type="match status" value="1"/>
</dbReference>
<dbReference type="EMBL" id="JRYO01000254">
    <property type="protein sequence ID" value="KHE90591.1"/>
    <property type="molecule type" value="Genomic_DNA"/>
</dbReference>
<proteinExistence type="predicted"/>
<feature type="domain" description="Transposase IS4-like" evidence="1">
    <location>
        <begin position="198"/>
        <end position="459"/>
    </location>
</feature>
<evidence type="ECO:0000313" key="3">
    <source>
        <dbReference type="Proteomes" id="UP000030652"/>
    </source>
</evidence>
<comment type="caution">
    <text evidence="2">The sequence shown here is derived from an EMBL/GenBank/DDBJ whole genome shotgun (WGS) entry which is preliminary data.</text>
</comment>
<sequence>MASLIKKFKKGIPYYYVVECKRINGKPRIVEQHYLGNAEKIFKTCQRKSAPAAKEVALTRIGPLALWKVACSTKLPEMIDAAFPKRDQGASASQYLLLAALGRAFHPCSKSKTSQWYEETALKREWGLRSDLFTSQHFWNAMDRIDLDRLTELEKDISLHIAKEENLSPQALLYDCTNYFTYIDTLNDRNTEARRGRNKQGRHNLRQLGLAVAVTPDFHIPLFHSLYPGNLNDITQFKDTHLLLTERIKDLSGNPNDITLVFDKGNTSEDILYSLQDTNIFCIASAPSFRYPEMAAIDLKKFQKADDVNLPGVMAFRDKKEILGDEWTAVVQHSASFAAKQIQSVVTSQAKAIVKLDALSKKLKRGELPKATLSSVKKKVSDILSPQHLKKIISTDTTLKDNRPILTYFLNRDALQKLVDCHFGRTLLFTNRHDWSNAEIILGYHGQSEVERYFQDSKDREHLSFQPPYHWTDQKLHVHAFYCNLSMLLTGLLRRRLALKGLLLPPDVLLEKLNDLQEATLLYPQEKAAPPQLSYCLVRQDRIQKQLFKLLNLSQYTKTKENASKPT</sequence>
<evidence type="ECO:0000259" key="1">
    <source>
        <dbReference type="Pfam" id="PF01609"/>
    </source>
</evidence>
<evidence type="ECO:0000313" key="2">
    <source>
        <dbReference type="EMBL" id="KHE90591.1"/>
    </source>
</evidence>
<organism evidence="2 3">
    <name type="scientific">Candidatus Scalindua brodae</name>
    <dbReference type="NCBI Taxonomy" id="237368"/>
    <lineage>
        <taxon>Bacteria</taxon>
        <taxon>Pseudomonadati</taxon>
        <taxon>Planctomycetota</taxon>
        <taxon>Candidatus Brocadiia</taxon>
        <taxon>Candidatus Brocadiales</taxon>
        <taxon>Candidatus Scalinduaceae</taxon>
        <taxon>Candidatus Scalindua</taxon>
    </lineage>
</organism>
<accession>A0A0B0EET5</accession>
<dbReference type="GO" id="GO:0004803">
    <property type="term" value="F:transposase activity"/>
    <property type="evidence" value="ECO:0007669"/>
    <property type="project" value="InterPro"/>
</dbReference>
<dbReference type="GO" id="GO:0006313">
    <property type="term" value="P:DNA transposition"/>
    <property type="evidence" value="ECO:0007669"/>
    <property type="project" value="InterPro"/>
</dbReference>
<dbReference type="AlphaFoldDB" id="A0A0B0EET5"/>